<dbReference type="GO" id="GO:0008408">
    <property type="term" value="F:3'-5' exonuclease activity"/>
    <property type="evidence" value="ECO:0007669"/>
    <property type="project" value="TreeGrafter"/>
</dbReference>
<reference evidence="9 10" key="1">
    <citation type="journal article" date="2019" name="Appl. Microbiol. Biotechnol.">
        <title>Uncovering carbohydrate metabolism through a genotype-phenotype association study of 56 lactic acid bacteria genomes.</title>
        <authorList>
            <person name="Buron-Moles G."/>
            <person name="Chailyan A."/>
            <person name="Dolejs I."/>
            <person name="Forster J."/>
            <person name="Miks M.H."/>
        </authorList>
    </citation>
    <scope>NUCLEOTIDE SEQUENCE [LARGE SCALE GENOMIC DNA]</scope>
    <source>
        <strain evidence="9 10">ATCC 29644</strain>
    </source>
</reference>
<gene>
    <name evidence="9" type="ORF">C5L30_001985</name>
</gene>
<keyword evidence="5" id="KW-0378">Hydrolase</keyword>
<organism evidence="9 10">
    <name type="scientific">Companilactobacillus farciminis</name>
    <dbReference type="NCBI Taxonomy" id="1612"/>
    <lineage>
        <taxon>Bacteria</taxon>
        <taxon>Bacillati</taxon>
        <taxon>Bacillota</taxon>
        <taxon>Bacilli</taxon>
        <taxon>Lactobacillales</taxon>
        <taxon>Lactobacillaceae</taxon>
        <taxon>Companilactobacillus</taxon>
    </lineage>
</organism>
<dbReference type="SMART" id="SM00292">
    <property type="entry name" value="BRCT"/>
    <property type="match status" value="1"/>
</dbReference>
<dbReference type="Pfam" id="PF00533">
    <property type="entry name" value="BRCT"/>
    <property type="match status" value="1"/>
</dbReference>
<dbReference type="Gene3D" id="3.40.50.10190">
    <property type="entry name" value="BRCT domain"/>
    <property type="match status" value="1"/>
</dbReference>
<proteinExistence type="predicted"/>
<dbReference type="InterPro" id="IPR013520">
    <property type="entry name" value="Ribonucl_H"/>
</dbReference>
<dbReference type="Pfam" id="PF00929">
    <property type="entry name" value="RNase_T"/>
    <property type="match status" value="1"/>
</dbReference>
<feature type="domain" description="BRCT" evidence="8">
    <location>
        <begin position="230"/>
        <end position="324"/>
    </location>
</feature>
<keyword evidence="1" id="KW-0808">Transferase</keyword>
<evidence type="ECO:0000256" key="1">
    <source>
        <dbReference type="ARBA" id="ARBA00022679"/>
    </source>
</evidence>
<dbReference type="EMBL" id="PUFN01000029">
    <property type="protein sequence ID" value="TDG69852.1"/>
    <property type="molecule type" value="Genomic_DNA"/>
</dbReference>
<dbReference type="Proteomes" id="UP000295257">
    <property type="component" value="Unassembled WGS sequence"/>
</dbReference>
<dbReference type="GO" id="GO:0003676">
    <property type="term" value="F:nucleic acid binding"/>
    <property type="evidence" value="ECO:0007669"/>
    <property type="project" value="InterPro"/>
</dbReference>
<dbReference type="RefSeq" id="WP_082607447.1">
    <property type="nucleotide sequence ID" value="NZ_CP162899.1"/>
</dbReference>
<dbReference type="GO" id="GO:0003887">
    <property type="term" value="F:DNA-directed DNA polymerase activity"/>
    <property type="evidence" value="ECO:0007669"/>
    <property type="project" value="UniProtKB-KW"/>
</dbReference>
<evidence type="ECO:0000256" key="2">
    <source>
        <dbReference type="ARBA" id="ARBA00022695"/>
    </source>
</evidence>
<dbReference type="SUPFAM" id="SSF52113">
    <property type="entry name" value="BRCT domain"/>
    <property type="match status" value="1"/>
</dbReference>
<dbReference type="InterPro" id="IPR036420">
    <property type="entry name" value="BRCT_dom_sf"/>
</dbReference>
<dbReference type="InterPro" id="IPR036397">
    <property type="entry name" value="RNaseH_sf"/>
</dbReference>
<dbReference type="SUPFAM" id="SSF53098">
    <property type="entry name" value="Ribonuclease H-like"/>
    <property type="match status" value="1"/>
</dbReference>
<dbReference type="GO" id="GO:0045004">
    <property type="term" value="P:DNA replication proofreading"/>
    <property type="evidence" value="ECO:0007669"/>
    <property type="project" value="TreeGrafter"/>
</dbReference>
<evidence type="ECO:0000256" key="5">
    <source>
        <dbReference type="ARBA" id="ARBA00022839"/>
    </source>
</evidence>
<keyword evidence="2" id="KW-0548">Nucleotidyltransferase</keyword>
<keyword evidence="10" id="KW-1185">Reference proteome</keyword>
<evidence type="ECO:0000256" key="4">
    <source>
        <dbReference type="ARBA" id="ARBA00022722"/>
    </source>
</evidence>
<keyword evidence="5" id="KW-0269">Exonuclease</keyword>
<evidence type="ECO:0000259" key="8">
    <source>
        <dbReference type="PROSITE" id="PS50172"/>
    </source>
</evidence>
<dbReference type="InterPro" id="IPR001357">
    <property type="entry name" value="BRCT_dom"/>
</dbReference>
<dbReference type="PANTHER" id="PTHR30231">
    <property type="entry name" value="DNA POLYMERASE III SUBUNIT EPSILON"/>
    <property type="match status" value="1"/>
</dbReference>
<dbReference type="PROSITE" id="PS50172">
    <property type="entry name" value="BRCT"/>
    <property type="match status" value="1"/>
</dbReference>
<dbReference type="AlphaFoldDB" id="A0A4R5NCJ3"/>
<protein>
    <recommendedName>
        <fullName evidence="7">DNA polymerase III polC-type</fullName>
    </recommendedName>
</protein>
<name>A0A4R5NCJ3_9LACO</name>
<accession>A0A4R5NCJ3</accession>
<evidence type="ECO:0000313" key="9">
    <source>
        <dbReference type="EMBL" id="TDG69852.1"/>
    </source>
</evidence>
<dbReference type="InterPro" id="IPR012337">
    <property type="entry name" value="RNaseH-like_sf"/>
</dbReference>
<dbReference type="PANTHER" id="PTHR30231:SF41">
    <property type="entry name" value="DNA POLYMERASE III SUBUNIT EPSILON"/>
    <property type="match status" value="1"/>
</dbReference>
<dbReference type="SMART" id="SM00479">
    <property type="entry name" value="EXOIII"/>
    <property type="match status" value="1"/>
</dbReference>
<keyword evidence="4" id="KW-0540">Nuclease</keyword>
<evidence type="ECO:0000256" key="3">
    <source>
        <dbReference type="ARBA" id="ARBA00022705"/>
    </source>
</evidence>
<sequence length="329" mass="37956">MKIIVGSYFLDIDKGKKKKIEREKGKSRLFFPKDYTLLDFETTGYDPRWDRIIDIGALKVKDNNVVDKIDNLVKYEDDNTVPAMVEGMTGITSEMIEKDGVTAEIAMRNLVDFIDNDVIVGFNVNFDINFLYDFANKYFGQKVKNDFVDVLRIARKFYPEERHNRLADCIKRIEPKKEQSHRGLDDCYDTKLIFDFFEENIDLNLLNEKRHYHHNKIDLKQLKPESVMIDEDNPFYGCNVCFTGKLDGLLRKQAAQLVVNLGGIAQNGITLKTDYLILGDTAYSLHNKGTMTTKMKKAYDLIGKGSNLKVINESVFLDMLNDRQNEIEG</sequence>
<comment type="caution">
    <text evidence="9">The sequence shown here is derived from an EMBL/GenBank/DDBJ whole genome shotgun (WGS) entry which is preliminary data.</text>
</comment>
<dbReference type="CDD" id="cd17748">
    <property type="entry name" value="BRCT_DNA_ligase_like"/>
    <property type="match status" value="1"/>
</dbReference>
<dbReference type="Gene3D" id="3.30.420.10">
    <property type="entry name" value="Ribonuclease H-like superfamily/Ribonuclease H"/>
    <property type="match status" value="1"/>
</dbReference>
<keyword evidence="6" id="KW-0239">DNA-directed DNA polymerase</keyword>
<dbReference type="GO" id="GO:0005829">
    <property type="term" value="C:cytosol"/>
    <property type="evidence" value="ECO:0007669"/>
    <property type="project" value="TreeGrafter"/>
</dbReference>
<dbReference type="CDD" id="cd06127">
    <property type="entry name" value="DEDDh"/>
    <property type="match status" value="1"/>
</dbReference>
<dbReference type="OrthoDB" id="9776650at2"/>
<keyword evidence="3" id="KW-0235">DNA replication</keyword>
<dbReference type="FunFam" id="3.30.420.10:FF:000045">
    <property type="entry name" value="3'-5' exonuclease DinG"/>
    <property type="match status" value="1"/>
</dbReference>
<evidence type="ECO:0000256" key="6">
    <source>
        <dbReference type="ARBA" id="ARBA00022932"/>
    </source>
</evidence>
<evidence type="ECO:0000313" key="10">
    <source>
        <dbReference type="Proteomes" id="UP000295257"/>
    </source>
</evidence>
<evidence type="ECO:0000256" key="7">
    <source>
        <dbReference type="ARBA" id="ARBA00070925"/>
    </source>
</evidence>